<feature type="signal peptide" evidence="7">
    <location>
        <begin position="1"/>
        <end position="27"/>
    </location>
</feature>
<dbReference type="Gene3D" id="2.120.10.30">
    <property type="entry name" value="TolB, C-terminal domain"/>
    <property type="match status" value="1"/>
</dbReference>
<evidence type="ECO:0000256" key="1">
    <source>
        <dbReference type="ARBA" id="ARBA00022617"/>
    </source>
</evidence>
<dbReference type="Proteomes" id="UP000320176">
    <property type="component" value="Unassembled WGS sequence"/>
</dbReference>
<sequence length="1585" mass="172270" precursor="true">MNNKPHARRCAIFVALSLSIINGVVNAQDSDPSFHTLVLSEQFHSEGAAVADLDGDGHNDIVSGPFWYRGPDFRNRTPYAAVKDYSIKQYSDHFFSFIDDFNDDGRVDILSIPIPGGAAVWYENPGGDSTGSSHPWRSHPVLSTVDNESPTFADINGDGRKELVCIHQGNFGYAVHDREQPGAPWNFKPISTDRQYGRFTHGLGVGDVDGDGRMDLLETNGWWQQPADGGTPFVFHANKFAESGGSQMYAYDIDGDGDNDVVSVANAHAFGLNWFERRGKGDDYLFVKHLITGDQPSQNPYGLAPTQMHAVALADMDGDGVLDIVTGKRFFAHGGGDPGAFQLPLLMWWQTRRTGNGVEFVPHVIHQRSGVGTQVTIADVDGNGFPDVVVGNKLGTFVSLNSGQNLASHALPQINQPYSLVGTDEFAKHVRETDPLTAEDEQKTFTLPDGFEAQLVACEPEIAKPLNMAFDARGRLWVTSSTEYPYPAPDDRPGQDTIKILEDTDGDGRADKFTTFADGLNIPIGLYPYQDGVICFSIPNVLFLRDTDGDSVADTREVLYGPMDTTRDTHGMCNAFTRGLDGWLYACHGFNNQSTVAGRDGHQITMRSGNTFRMRLDGSRIEHFTHGQVNPFGMAQSINGDLFTADCHTKPITLLMQGGYSESFGAPHDGLGFVPPVMNHLHGSTAIGGIALYQSPQFPPTFYNSAFGGNVMTGRVNRNSLQYVGSSVVAREEPDFVISSDPWFRPVDLQVGPDGALYVADFYNRIIGHYEVPLTHPGRDRHRGRIWRIVYTGNGDRRDVPEDFTRTTAITSVAATTVEQTLDLLKSENPTVRNSAADHLVDDLGDAIKQPAAKRLAVATDPMEVVHLAWVLFRLDALTDEQLGRLIQSDEALIRNHAFRILGASSEPPGGHVDLLTAGLVDNDPLVRRSAAMASAQHRDSALMEPLLKSLHAVNPSDVHLRHAIRMALRDHLSDRDWFAQLASKISQNTDDKSRQRDVSAVCELCLALKTDHAGEFLAGHLATLSDLPRERLSLYLSFAAQYASTQHLTSIAQLSRDRFAGDQAYQEELLNSLRAGIIKRGDAIPDAIQSWALDLAARHLGVDLSDPQSKPRVDSTPIAWSYVTHPAGNSADNPWAVSERRSSADGQSGSVLYSSFPKGEQRTGIYRSGRFTLPDSFSFYMAGHDGFPSKPLQQLNFVRLIDAGTNAVLQQWSPPRNDTAQRIDWQTGQHAGKDVVIELVDGDTATAYAWLAVGRFSVDGLNPSQVLSNWRRGAALACDFQLTELTPALATLLSHPALDAETATEIANALIADHPTAVRSTLAQSFVVTGITDELRSKLVQQLLANDGIDQATELVSQVMAIASSAQQKRLAGSLASDRPGASVLIRCIELGRGSPSMLADAAIAGKLSAVIDEQQSQRVAFLTATLPAVDPAVASQIDGRRASLLAGLGSAETGKKLFDQHCGVCHQVAGQGHAVGPNLDGIGNRGLERLAEDVLMPNQNVDVAFRASLVLTDDGKVYNGIVKRTEGTQLVLVDSTGKEVSIAVDTIEKQKATTLSPMPANFAETLSEQQCKDLFAYLMSLSR</sequence>
<feature type="domain" description="Cytochrome c" evidence="8">
    <location>
        <begin position="1451"/>
        <end position="1584"/>
    </location>
</feature>
<dbReference type="SUPFAM" id="SSF46626">
    <property type="entry name" value="Cytochrome c"/>
    <property type="match status" value="1"/>
</dbReference>
<dbReference type="InterPro" id="IPR055557">
    <property type="entry name" value="DUF7133"/>
</dbReference>
<dbReference type="InterPro" id="IPR028994">
    <property type="entry name" value="Integrin_alpha_N"/>
</dbReference>
<dbReference type="InterPro" id="IPR011989">
    <property type="entry name" value="ARM-like"/>
</dbReference>
<dbReference type="PROSITE" id="PS51007">
    <property type="entry name" value="CYTC"/>
    <property type="match status" value="1"/>
</dbReference>
<dbReference type="InterPro" id="IPR013428">
    <property type="entry name" value="Membrane-bound_put_N"/>
</dbReference>
<dbReference type="GO" id="GO:0009055">
    <property type="term" value="F:electron transfer activity"/>
    <property type="evidence" value="ECO:0007669"/>
    <property type="project" value="InterPro"/>
</dbReference>
<evidence type="ECO:0000256" key="4">
    <source>
        <dbReference type="ARBA" id="ARBA00023004"/>
    </source>
</evidence>
<dbReference type="InterPro" id="IPR011042">
    <property type="entry name" value="6-blade_b-propeller_TolB-like"/>
</dbReference>
<dbReference type="InterPro" id="IPR016024">
    <property type="entry name" value="ARM-type_fold"/>
</dbReference>
<comment type="caution">
    <text evidence="9">The sequence shown here is derived from an EMBL/GenBank/DDBJ whole genome shotgun (WGS) entry which is preliminary data.</text>
</comment>
<dbReference type="Pfam" id="PF00034">
    <property type="entry name" value="Cytochrom_C"/>
    <property type="match status" value="1"/>
</dbReference>
<dbReference type="NCBIfam" id="TIGR02603">
    <property type="entry name" value="CxxCH_TIGR02603"/>
    <property type="match status" value="1"/>
</dbReference>
<dbReference type="Pfam" id="PF23500">
    <property type="entry name" value="DUF7133"/>
    <property type="match status" value="1"/>
</dbReference>
<evidence type="ECO:0000256" key="5">
    <source>
        <dbReference type="PROSITE-ProRule" id="PRU00433"/>
    </source>
</evidence>
<keyword evidence="10" id="KW-1185">Reference proteome</keyword>
<dbReference type="RefSeq" id="WP_146522869.1">
    <property type="nucleotide sequence ID" value="NZ_CP151726.1"/>
</dbReference>
<dbReference type="InterPro" id="IPR011041">
    <property type="entry name" value="Quinoprot_gluc/sorb_DH_b-prop"/>
</dbReference>
<dbReference type="SUPFAM" id="SSF69318">
    <property type="entry name" value="Integrin alpha N-terminal domain"/>
    <property type="match status" value="1"/>
</dbReference>
<keyword evidence="1 5" id="KW-0349">Heme</keyword>
<protein>
    <submittedName>
        <fullName evidence="9">FG-GAP repeat protein</fullName>
    </submittedName>
</protein>
<dbReference type="InterPro" id="IPR009056">
    <property type="entry name" value="Cyt_c-like_dom"/>
</dbReference>
<dbReference type="InterPro" id="IPR013517">
    <property type="entry name" value="FG-GAP"/>
</dbReference>
<keyword evidence="2 5" id="KW-0479">Metal-binding</keyword>
<evidence type="ECO:0000256" key="2">
    <source>
        <dbReference type="ARBA" id="ARBA00022723"/>
    </source>
</evidence>
<dbReference type="InterPro" id="IPR013427">
    <property type="entry name" value="Haem-bd_dom_put"/>
</dbReference>
<keyword evidence="4 5" id="KW-0408">Iron</keyword>
<name>A0A5C6A4C9_9BACT</name>
<dbReference type="Pfam" id="PF01839">
    <property type="entry name" value="FG-GAP"/>
    <property type="match status" value="1"/>
</dbReference>
<evidence type="ECO:0000256" key="7">
    <source>
        <dbReference type="SAM" id="SignalP"/>
    </source>
</evidence>
<organism evidence="9 10">
    <name type="scientific">Stieleria varia</name>
    <dbReference type="NCBI Taxonomy" id="2528005"/>
    <lineage>
        <taxon>Bacteria</taxon>
        <taxon>Pseudomonadati</taxon>
        <taxon>Planctomycetota</taxon>
        <taxon>Planctomycetia</taxon>
        <taxon>Pirellulales</taxon>
        <taxon>Pirellulaceae</taxon>
        <taxon>Stieleria</taxon>
    </lineage>
</organism>
<dbReference type="Gene3D" id="2.130.10.130">
    <property type="entry name" value="Integrin alpha, N-terminal"/>
    <property type="match status" value="2"/>
</dbReference>
<reference evidence="9 10" key="1">
    <citation type="submission" date="2019-02" db="EMBL/GenBank/DDBJ databases">
        <title>Deep-cultivation of Planctomycetes and their phenomic and genomic characterization uncovers novel biology.</title>
        <authorList>
            <person name="Wiegand S."/>
            <person name="Jogler M."/>
            <person name="Boedeker C."/>
            <person name="Pinto D."/>
            <person name="Vollmers J."/>
            <person name="Rivas-Marin E."/>
            <person name="Kohn T."/>
            <person name="Peeters S.H."/>
            <person name="Heuer A."/>
            <person name="Rast P."/>
            <person name="Oberbeckmann S."/>
            <person name="Bunk B."/>
            <person name="Jeske O."/>
            <person name="Meyerdierks A."/>
            <person name="Storesund J.E."/>
            <person name="Kallscheuer N."/>
            <person name="Luecker S."/>
            <person name="Lage O.M."/>
            <person name="Pohl T."/>
            <person name="Merkel B.J."/>
            <person name="Hornburger P."/>
            <person name="Mueller R.-W."/>
            <person name="Bruemmer F."/>
            <person name="Labrenz M."/>
            <person name="Spormann A.M."/>
            <person name="Op Den Camp H."/>
            <person name="Overmann J."/>
            <person name="Amann R."/>
            <person name="Jetten M.S.M."/>
            <person name="Mascher T."/>
            <person name="Medema M.H."/>
            <person name="Devos D.P."/>
            <person name="Kaster A.-K."/>
            <person name="Ovreas L."/>
            <person name="Rohde M."/>
            <person name="Galperin M.Y."/>
            <person name="Jogler C."/>
        </authorList>
    </citation>
    <scope>NUCLEOTIDE SEQUENCE [LARGE SCALE GENOMIC DNA]</scope>
    <source>
        <strain evidence="9 10">Pla52n</strain>
    </source>
</reference>
<dbReference type="Pfam" id="PF13517">
    <property type="entry name" value="FG-GAP_3"/>
    <property type="match status" value="2"/>
</dbReference>
<feature type="region of interest" description="Disordered" evidence="6">
    <location>
        <begin position="1132"/>
        <end position="1154"/>
    </location>
</feature>
<feature type="chain" id="PRO_5022763941" evidence="7">
    <location>
        <begin position="28"/>
        <end position="1585"/>
    </location>
</feature>
<dbReference type="SUPFAM" id="SSF50952">
    <property type="entry name" value="Soluble quinoprotein glucose dehydrogenase"/>
    <property type="match status" value="1"/>
</dbReference>
<dbReference type="OrthoDB" id="221643at2"/>
<gene>
    <name evidence="9" type="ORF">Pla52n_59010</name>
</gene>
<dbReference type="Gene3D" id="1.10.760.10">
    <property type="entry name" value="Cytochrome c-like domain"/>
    <property type="match status" value="1"/>
</dbReference>
<evidence type="ECO:0000256" key="6">
    <source>
        <dbReference type="SAM" id="MobiDB-lite"/>
    </source>
</evidence>
<evidence type="ECO:0000313" key="9">
    <source>
        <dbReference type="EMBL" id="TWT93243.1"/>
    </source>
</evidence>
<feature type="compositionally biased region" description="Polar residues" evidence="6">
    <location>
        <begin position="1145"/>
        <end position="1154"/>
    </location>
</feature>
<accession>A0A5C6A4C9</accession>
<dbReference type="NCBIfam" id="TIGR02604">
    <property type="entry name" value="Piru_Ver_Nterm"/>
    <property type="match status" value="1"/>
</dbReference>
<dbReference type="EMBL" id="SJPN01000009">
    <property type="protein sequence ID" value="TWT93243.1"/>
    <property type="molecule type" value="Genomic_DNA"/>
</dbReference>
<dbReference type="PANTHER" id="PTHR33546">
    <property type="entry name" value="LARGE, MULTIFUNCTIONAL SECRETED PROTEIN-RELATED"/>
    <property type="match status" value="1"/>
</dbReference>
<dbReference type="PANTHER" id="PTHR33546:SF1">
    <property type="entry name" value="LARGE, MULTIFUNCTIONAL SECRETED PROTEIN"/>
    <property type="match status" value="1"/>
</dbReference>
<evidence type="ECO:0000256" key="3">
    <source>
        <dbReference type="ARBA" id="ARBA00022729"/>
    </source>
</evidence>
<dbReference type="InterPro" id="IPR036909">
    <property type="entry name" value="Cyt_c-like_dom_sf"/>
</dbReference>
<dbReference type="Gene3D" id="1.25.10.10">
    <property type="entry name" value="Leucine-rich Repeat Variant"/>
    <property type="match status" value="1"/>
</dbReference>
<keyword evidence="3 7" id="KW-0732">Signal</keyword>
<dbReference type="GO" id="GO:0046872">
    <property type="term" value="F:metal ion binding"/>
    <property type="evidence" value="ECO:0007669"/>
    <property type="project" value="UniProtKB-KW"/>
</dbReference>
<evidence type="ECO:0000313" key="10">
    <source>
        <dbReference type="Proteomes" id="UP000320176"/>
    </source>
</evidence>
<evidence type="ECO:0000259" key="8">
    <source>
        <dbReference type="PROSITE" id="PS51007"/>
    </source>
</evidence>
<proteinExistence type="predicted"/>
<dbReference type="GO" id="GO:0020037">
    <property type="term" value="F:heme binding"/>
    <property type="evidence" value="ECO:0007669"/>
    <property type="project" value="InterPro"/>
</dbReference>
<dbReference type="SUPFAM" id="SSF48371">
    <property type="entry name" value="ARM repeat"/>
    <property type="match status" value="1"/>
</dbReference>